<accession>A0A8S5VU94</accession>
<evidence type="ECO:0000313" key="3">
    <source>
        <dbReference type="EMBL" id="DAG98345.1"/>
    </source>
</evidence>
<feature type="compositionally biased region" description="Basic and acidic residues" evidence="2">
    <location>
        <begin position="13"/>
        <end position="35"/>
    </location>
</feature>
<name>A0A8S5VU94_9VIRU</name>
<keyword evidence="1" id="KW-0175">Coiled coil</keyword>
<sequence>MKSRKQYAKRRQQRQEKRQLYEKMGRSPTKEEIKKEPLLSVQKKYDIYQKQQKEAQKVAKSKAKYQRQKELERQKKKFLEDNDYTGKITTRLLRQSWKNIQKIIDNSEKAYKAEWYLVIYFGDKTNSFDVIRYAEFYNSMTAKECQNNIIATLFEKGQVGSSGFPGHVLVRRYSTRDIMENDITEKQKIGYYVVAAGKEWTLTGIMRTTAFAIDMCTEGNRITVLEAIKNYVKEDLPELYKYFYF</sequence>
<evidence type="ECO:0000256" key="1">
    <source>
        <dbReference type="SAM" id="Coils"/>
    </source>
</evidence>
<feature type="region of interest" description="Disordered" evidence="2">
    <location>
        <begin position="1"/>
        <end position="35"/>
    </location>
</feature>
<dbReference type="EMBL" id="BK035399">
    <property type="protein sequence ID" value="DAG98345.1"/>
    <property type="molecule type" value="Genomic_DNA"/>
</dbReference>
<protein>
    <submittedName>
        <fullName evidence="3">Uncharacterized protein</fullName>
    </submittedName>
</protein>
<evidence type="ECO:0000256" key="2">
    <source>
        <dbReference type="SAM" id="MobiDB-lite"/>
    </source>
</evidence>
<organism evidence="3">
    <name type="scientific">Tectiviridae sp</name>
    <dbReference type="NCBI Taxonomy" id="2831614"/>
    <lineage>
        <taxon>Viruses</taxon>
        <taxon>Varidnaviria</taxon>
        <taxon>Bamfordvirae</taxon>
        <taxon>Preplasmiviricota</taxon>
        <taxon>Prepoliviricotina</taxon>
        <taxon>Tectiliviricetes</taxon>
        <taxon>Kalamavirales</taxon>
        <taxon>Tectiviridae</taxon>
    </lineage>
</organism>
<feature type="compositionally biased region" description="Basic residues" evidence="2">
    <location>
        <begin position="1"/>
        <end position="12"/>
    </location>
</feature>
<feature type="coiled-coil region" evidence="1">
    <location>
        <begin position="48"/>
        <end position="82"/>
    </location>
</feature>
<reference evidence="3" key="1">
    <citation type="journal article" date="2021" name="Proc. Natl. Acad. Sci. U.S.A.">
        <title>A Catalog of Tens of Thousands of Viruses from Human Metagenomes Reveals Hidden Associations with Chronic Diseases.</title>
        <authorList>
            <person name="Tisza M.J."/>
            <person name="Buck C.B."/>
        </authorList>
    </citation>
    <scope>NUCLEOTIDE SEQUENCE</scope>
    <source>
        <strain evidence="3">CtUCb13</strain>
    </source>
</reference>
<proteinExistence type="predicted"/>